<name>A0A346FCI1_9CAUD</name>
<dbReference type="InterPro" id="IPR024412">
    <property type="entry name" value="Lsr2_dim_dom"/>
</dbReference>
<dbReference type="InterPro" id="IPR055370">
    <property type="entry name" value="Lsr2_DNA-bd"/>
</dbReference>
<evidence type="ECO:0000313" key="6">
    <source>
        <dbReference type="Proteomes" id="UP000259952"/>
    </source>
</evidence>
<feature type="domain" description="Lsr2 dimerization" evidence="3">
    <location>
        <begin position="1"/>
        <end position="61"/>
    </location>
</feature>
<evidence type="ECO:0000313" key="5">
    <source>
        <dbReference type="EMBL" id="AXN53445.1"/>
    </source>
</evidence>
<evidence type="ECO:0000259" key="4">
    <source>
        <dbReference type="Pfam" id="PF23359"/>
    </source>
</evidence>
<proteinExistence type="predicted"/>
<dbReference type="KEGG" id="vg:54998460"/>
<evidence type="ECO:0000256" key="2">
    <source>
        <dbReference type="SAM" id="MobiDB-lite"/>
    </source>
</evidence>
<accession>A0A346FCI1</accession>
<dbReference type="Gene3D" id="4.10.320.10">
    <property type="entry name" value="E3-binding domain"/>
    <property type="match status" value="1"/>
</dbReference>
<evidence type="ECO:0000259" key="3">
    <source>
        <dbReference type="Pfam" id="PF11774"/>
    </source>
</evidence>
<dbReference type="InterPro" id="IPR042261">
    <property type="entry name" value="Lsr2-like_dimerization"/>
</dbReference>
<dbReference type="Gene3D" id="3.30.60.230">
    <property type="entry name" value="Lsr2, dimerization domain"/>
    <property type="match status" value="1"/>
</dbReference>
<feature type="region of interest" description="Disordered" evidence="2">
    <location>
        <begin position="59"/>
        <end position="91"/>
    </location>
</feature>
<dbReference type="GeneID" id="54998460"/>
<keyword evidence="6" id="KW-1185">Reference proteome</keyword>
<dbReference type="GO" id="GO:0003677">
    <property type="term" value="F:DNA binding"/>
    <property type="evidence" value="ECO:0007669"/>
    <property type="project" value="UniProtKB-KW"/>
</dbReference>
<dbReference type="GO" id="GO:0016746">
    <property type="term" value="F:acyltransferase activity"/>
    <property type="evidence" value="ECO:0007669"/>
    <property type="project" value="InterPro"/>
</dbReference>
<feature type="domain" description="Lsr2 DNA-binding" evidence="4">
    <location>
        <begin position="77"/>
        <end position="110"/>
    </location>
</feature>
<dbReference type="RefSeq" id="YP_009807579.1">
    <property type="nucleotide sequence ID" value="NC_048027.1"/>
</dbReference>
<dbReference type="EMBL" id="MH479913">
    <property type="protein sequence ID" value="AXN53445.1"/>
    <property type="molecule type" value="Genomic_DNA"/>
</dbReference>
<evidence type="ECO:0000256" key="1">
    <source>
        <dbReference type="ARBA" id="ARBA00023125"/>
    </source>
</evidence>
<organism evidence="5 6">
    <name type="scientific">Gordonia phage Fryberger</name>
    <dbReference type="NCBI Taxonomy" id="2250392"/>
    <lineage>
        <taxon>Viruses</taxon>
        <taxon>Duplodnaviria</taxon>
        <taxon>Heunggongvirae</taxon>
        <taxon>Uroviricota</taxon>
        <taxon>Caudoviricetes</taxon>
        <taxon>Ronaldovirus</taxon>
        <taxon>Ronaldovirus fryberger</taxon>
    </lineage>
</organism>
<sequence length="113" mass="12815">MAKKLITQTQYVDDFTNAVVPEEELKQVTVAFGGRKRALDLSEESYRLLKETMEPWLKAGSSTSRTKKQFNPRATTAENTQARKWARENGIPVSSRGVVSNAVLEQWRKATQK</sequence>
<dbReference type="Proteomes" id="UP000259952">
    <property type="component" value="Segment"/>
</dbReference>
<gene>
    <name evidence="5" type="primary">27</name>
    <name evidence="5" type="ORF">SEA_FRYBERGER_27</name>
</gene>
<dbReference type="InterPro" id="IPR036625">
    <property type="entry name" value="E3-bd_dom_sf"/>
</dbReference>
<reference evidence="5 6" key="1">
    <citation type="submission" date="2018-06" db="EMBL/GenBank/DDBJ databases">
        <authorList>
            <person name="Searcy Z.E."/>
            <person name="Delesalle V.A."/>
            <person name="Garlena R.A."/>
            <person name="Russell D.A."/>
            <person name="Pope W.H."/>
            <person name="Jacobs-Sera D."/>
            <person name="Hatfull G.F."/>
        </authorList>
    </citation>
    <scope>NUCLEOTIDE SEQUENCE [LARGE SCALE GENOMIC DNA]</scope>
</reference>
<feature type="compositionally biased region" description="Polar residues" evidence="2">
    <location>
        <begin position="72"/>
        <end position="82"/>
    </location>
</feature>
<protein>
    <submittedName>
        <fullName evidence="5">Lsr2-like DNA bridging protein</fullName>
    </submittedName>
</protein>
<dbReference type="Pfam" id="PF11774">
    <property type="entry name" value="Lsr2"/>
    <property type="match status" value="1"/>
</dbReference>
<dbReference type="Pfam" id="PF23359">
    <property type="entry name" value="Lsr2_DNA-bd"/>
    <property type="match status" value="1"/>
</dbReference>
<keyword evidence="1" id="KW-0238">DNA-binding</keyword>